<feature type="compositionally biased region" description="Basic and acidic residues" evidence="2">
    <location>
        <begin position="1333"/>
        <end position="1344"/>
    </location>
</feature>
<gene>
    <name evidence="6" type="ORF">SAMN04488564_10736</name>
</gene>
<feature type="region of interest" description="Disordered" evidence="2">
    <location>
        <begin position="29"/>
        <end position="128"/>
    </location>
</feature>
<dbReference type="Pfam" id="PF13385">
    <property type="entry name" value="Laminin_G_3"/>
    <property type="match status" value="1"/>
</dbReference>
<proteinExistence type="predicted"/>
<dbReference type="InterPro" id="IPR050708">
    <property type="entry name" value="T6SS_VgrG/RHS"/>
</dbReference>
<dbReference type="SUPFAM" id="SSF49899">
    <property type="entry name" value="Concanavalin A-like lectins/glucanases"/>
    <property type="match status" value="1"/>
</dbReference>
<name>A0A1I6F0S9_9PSEU</name>
<dbReference type="Proteomes" id="UP000198583">
    <property type="component" value="Unassembled WGS sequence"/>
</dbReference>
<feature type="compositionally biased region" description="Polar residues" evidence="2">
    <location>
        <begin position="29"/>
        <end position="54"/>
    </location>
</feature>
<dbReference type="NCBIfam" id="TIGR03696">
    <property type="entry name" value="Rhs_assc_core"/>
    <property type="match status" value="1"/>
</dbReference>
<dbReference type="Gene3D" id="2.60.120.200">
    <property type="match status" value="1"/>
</dbReference>
<dbReference type="InterPro" id="IPR045351">
    <property type="entry name" value="DUF6531"/>
</dbReference>
<feature type="region of interest" description="Disordered" evidence="2">
    <location>
        <begin position="727"/>
        <end position="750"/>
    </location>
</feature>
<organism evidence="6 7">
    <name type="scientific">Lentzea waywayandensis</name>
    <dbReference type="NCBI Taxonomy" id="84724"/>
    <lineage>
        <taxon>Bacteria</taxon>
        <taxon>Bacillati</taxon>
        <taxon>Actinomycetota</taxon>
        <taxon>Actinomycetes</taxon>
        <taxon>Pseudonocardiales</taxon>
        <taxon>Pseudonocardiaceae</taxon>
        <taxon>Lentzea</taxon>
    </lineage>
</organism>
<dbReference type="InterPro" id="IPR022385">
    <property type="entry name" value="Rhs_assc_core"/>
</dbReference>
<feature type="compositionally biased region" description="Basic and acidic residues" evidence="2">
    <location>
        <begin position="79"/>
        <end position="88"/>
    </location>
</feature>
<feature type="region of interest" description="Disordered" evidence="2">
    <location>
        <begin position="1330"/>
        <end position="1357"/>
    </location>
</feature>
<feature type="domain" description="Type VII secretion system protein EssD-like" evidence="3">
    <location>
        <begin position="2810"/>
        <end position="2941"/>
    </location>
</feature>
<dbReference type="PANTHER" id="PTHR32305">
    <property type="match status" value="1"/>
</dbReference>
<feature type="domain" description="Teneurin-like YD-shell" evidence="5">
    <location>
        <begin position="2315"/>
        <end position="2444"/>
    </location>
</feature>
<dbReference type="Pfam" id="PF05593">
    <property type="entry name" value="RHS_repeat"/>
    <property type="match status" value="5"/>
</dbReference>
<evidence type="ECO:0000259" key="4">
    <source>
        <dbReference type="Pfam" id="PF20148"/>
    </source>
</evidence>
<dbReference type="Pfam" id="PF25023">
    <property type="entry name" value="TEN_YD-shell"/>
    <property type="match status" value="2"/>
</dbReference>
<evidence type="ECO:0000256" key="1">
    <source>
        <dbReference type="ARBA" id="ARBA00022737"/>
    </source>
</evidence>
<dbReference type="InterPro" id="IPR056823">
    <property type="entry name" value="TEN-like_YD-shell"/>
</dbReference>
<dbReference type="InterPro" id="IPR044927">
    <property type="entry name" value="Endonuclea_NS_2"/>
</dbReference>
<dbReference type="NCBIfam" id="NF033679">
    <property type="entry name" value="DNRLRE_dom"/>
    <property type="match status" value="1"/>
</dbReference>
<feature type="domain" description="DUF6531" evidence="4">
    <location>
        <begin position="746"/>
        <end position="817"/>
    </location>
</feature>
<protein>
    <submittedName>
        <fullName evidence="6">RHS repeat-associated core domain-containing protein</fullName>
    </submittedName>
</protein>
<dbReference type="Pfam" id="PF13930">
    <property type="entry name" value="Endonuclea_NS_2"/>
    <property type="match status" value="1"/>
</dbReference>
<reference evidence="7" key="1">
    <citation type="submission" date="2016-10" db="EMBL/GenBank/DDBJ databases">
        <authorList>
            <person name="Varghese N."/>
            <person name="Submissions S."/>
        </authorList>
    </citation>
    <scope>NUCLEOTIDE SEQUENCE [LARGE SCALE GENOMIC DNA]</scope>
    <source>
        <strain evidence="7">DSM 44232</strain>
    </source>
</reference>
<dbReference type="Gene3D" id="2.180.10.10">
    <property type="entry name" value="RHS repeat-associated core"/>
    <property type="match status" value="3"/>
</dbReference>
<dbReference type="Gene3D" id="3.40.570.10">
    <property type="entry name" value="Extracellular Endonuclease, subunit A"/>
    <property type="match status" value="1"/>
</dbReference>
<evidence type="ECO:0000259" key="5">
    <source>
        <dbReference type="Pfam" id="PF25023"/>
    </source>
</evidence>
<dbReference type="InterPro" id="IPR044929">
    <property type="entry name" value="DNA/RNA_non-sp_Endonuclease_sf"/>
</dbReference>
<dbReference type="STRING" id="84724.SAMN04488564_10736"/>
<dbReference type="EMBL" id="FOYL01000007">
    <property type="protein sequence ID" value="SFR23560.1"/>
    <property type="molecule type" value="Genomic_DNA"/>
</dbReference>
<evidence type="ECO:0000313" key="6">
    <source>
        <dbReference type="EMBL" id="SFR23560.1"/>
    </source>
</evidence>
<feature type="region of interest" description="Disordered" evidence="2">
    <location>
        <begin position="2837"/>
        <end position="2866"/>
    </location>
</feature>
<evidence type="ECO:0000259" key="3">
    <source>
        <dbReference type="Pfam" id="PF13930"/>
    </source>
</evidence>
<keyword evidence="7" id="KW-1185">Reference proteome</keyword>
<dbReference type="Pfam" id="PF20148">
    <property type="entry name" value="DUF6531"/>
    <property type="match status" value="1"/>
</dbReference>
<feature type="domain" description="Teneurin-like YD-shell" evidence="5">
    <location>
        <begin position="2157"/>
        <end position="2276"/>
    </location>
</feature>
<dbReference type="InterPro" id="IPR006530">
    <property type="entry name" value="YD"/>
</dbReference>
<dbReference type="InterPro" id="IPR013320">
    <property type="entry name" value="ConA-like_dom_sf"/>
</dbReference>
<keyword evidence="1" id="KW-0677">Repeat</keyword>
<feature type="region of interest" description="Disordered" evidence="2">
    <location>
        <begin position="813"/>
        <end position="833"/>
    </location>
</feature>
<evidence type="ECO:0000313" key="7">
    <source>
        <dbReference type="Proteomes" id="UP000198583"/>
    </source>
</evidence>
<evidence type="ECO:0000256" key="2">
    <source>
        <dbReference type="SAM" id="MobiDB-lite"/>
    </source>
</evidence>
<accession>A0A1I6F0S9</accession>
<sequence>MLVLVVILPILGGSQTPYGTLGALPLGASTTAPEQRTGTADGSPRSASADSTRANAHLPKRDQPRPAGAVPDQAPALPEVKKSAHEQQKVTAKVDQPRNLPAIDPDAKERQGDRTATTQTFDNPDGTRTLRLHTGQANVQRPDGSWAPVDLTLRPADGRVVPAVSPVDLTLAATSADGALVSVGFGNDRRLSYGLRDAAGVRGETRGPEIAYRGARPGVDVRLTATRTGVKEDLVLASAAATSTFTFDLTLDRLQPRLTETGDLELVDGDDVVATIPAAFMDDAAGVRSTDARFTLEKTSDRTWALRLDLGQTWLRDPARVFPVTVDPSVGTYNADSDDTFVRTNASGQSTAPELQVGRVEGQPTARSYLHFGGALNSLRDKYVVGASLVMDNIWSPNCTPKPVSVFEVTQGWNGSTMKWPGAAVGQSLSSKSFAHGAPGCGDAWEGFALDADLMTRWTHGAALSNGLSVRASNEADSGSGKRFASANSANPPYLDVKYSPEGASFETTDVLLPTNTRAGNMTVKVTNLGQSTWSTGGGISFGYIVKQGDTVIRTRKDFRANVAPMQTTTFTEVPIDPLAPGDYQLYLTMFTPDGQQDFSAAHGVPYGRVDIKVSNVPPSTNYQQPGSGAVVESVTPTLYAEGVDADNWPAKGLTFKFRICANTDLTENCQESGWTGQSWTPSATGAHALRWSKTYYWSVKVHDTVDESVTWAGPLVLSTRVPQPQITSHLAGSPNSAEGPGLDPGIGNYSTVVTDSSVGTAGPDLTISRTYNSLDPRRDTAFGVGWASRLDMRLKQDDDGSRNVVVTYPNGQQVRFGRNPDSSPLGDGTFGSPLGDSTELVYTSASGIYTLRDNTGGRWRFDVLGKLIEIIDPTGLTEQLAYNGEDRIATITNKTSGRTLTLTWQGNRVSTVSTQAPAANAAPLVWNYTYEGEKLTRVCVPGDAPNCTTYGYTNGSRYRSSVVDDNPKAYWRLGETTGDSFANVTARQDGENSATQHGVVLGTDGALGGTADKAATFDGNSSHVTLPADLTKMTMSLAVELWFKTTSHGTLVSYADKQFPEGTDKSTPLLYVGTDGLLYGGFSKRDTGGPRQIVSTAEVNDGQWHHALLSGAIDIQTLYVDGKKVGEDLAGLIDHKQQGKLAVGAGVAKGWPATNDANFHFNGSIDEVAVYQHSIGPLAAAQHFASRTEIAQLDTITLPQDNRRFAKLTYDDVQDRVKTLVDKQGRTWSLDTPKVQGATRTAIVRGPSNYGDWSYAYDIDNGGRLTGRTHDGVTRKFEYNTKGFLSASVDEIGLRTELTTDDRGNVLSRKTCRAPGSCNTTYYTYVQSTDPLDPRRDKLESTSDARSASAQDTGYRVSHAYDTAGRKIRTSWPVPAGQIGVPTETNVYATGDEDAVGGGKVPVGLLVKTVGRRGQNTLFSYRANGDLAETTAPTGLRVSYGYDAIGRRTSVTQANAGGAVFGTTTTEYTPRSLVAKVTEPAVTNPVSGLRHQKVTSYRYDGNGNVLESTVSDALPTANGGDQPRTTLMTYDAQDRVVQTQLPDGGKEIREYLHNGLTEILTDVQGIKWASQFDEKGLLQSRSATGTGVDPEDPGNTGLVVESNVYDDAGRLKQTQDAQGRTTSYLYYDDGLKAKTVREHYTAPDGHVQNVVLEDWSYDPAGNPTELVSPGGIKNVQTYDAASFLTGTTLDPQGLARSTTYLRDADGNPTRVETRGAADPNRVETKSYVYDGANQVTREDVFLDATTTFSTTYDRDERGLVKALTDRRQLTTDYAYDPAGRLVSTTLPATEVWVNGTRTPGFRRVETVGRNAFGEPSYNKGSDGAVTAFERDLMGRAVKTKLPDYTPPGGQVIRPEILAEYDKAGRTTKMTDALGRVTTHEYDPYGHVLKTTVPQVDATPSFISTAYSRAGDVLTKTDPNGAQTRFTYDELGRQVTSTLVERSSGTPVYFTTTIKYDASGKPVEETNPIGAVTKKTFNTAGDVLTATDPTNRVTTNTFDIAGRLATTTDPAGLVTALTYDLLGRQTKIANVVNGVEKRSASKAYDAMGNVVAETSPEGRSRTAVFDELGRLVTQVEKVDATKSITTLHGYDKVGNRSRFVDGNQNTTTYTYNTLGQPESIIEPSTTAHPNAADRAWTSEYDAAAQAVKLTKPGGVVTTREYDQQGRLKTERGSGAEAATADRSFGYDKSGRVIRVSGPNGDSGYIYDDRGNLTQSYGAAGNAKYAYNGDGTVATREDTSGTATFTYDKAGRIVTVVDPLSGRTVDLGYDAAGRNSLISDRSVGGWTNRRIGYDEFGRTVSDQLEQMVEPGAPSSVIIGTEYGYDRDDKVTSKKVTAKSSTQDNAYAYDGASRLTRWTGPAGATDYRWDGAGNRVGVGTTTYAFDERNRLKSGGGATYSHTARGTISSVTENGQTKNSAFDAFDRLVTEGAATYAYDSLDRVTDRNGKKFQYAGLSNEAVSDGTRLISRLPDGRAFSDKNAAETAKGRMLFSDRRGDVIGRYLGAAVDGTRTFDPFGKVTASAGNVSPIGFQGDWTDADTGSVNMTARWYSPNAGQFASRDDWTLAPTPSAAANRFQYGNNDPVGNTDPTGHFVPLVIFGVAFAAETVAAAFTTTAVVAVGSAAAIDTYNNYSDWNRSQNRQSVNQAAKSTLNVAGGVAAAGALVDTLRKLLDALGRVCWVGCGPKPPCVGQCTTPPGGVDTVPPGGGIPTPPPPPQWLVDAMTAIPKLAAGSTVVGRAAALLATTSATAVLDRTDEYAEEEVRVTKDDDPDTNFNGSMDALLKLIGKTLPYLFNGNDDDDDCNPYVFYGSLNYKGQATGMNARLCPGDIDAAKERGTDASSHIHPPGWPVKADGSTANPRRGPDRMGRSHLLAKILGGRGNDPRNLVTLYQDPVNNSPGMKTYEAMVDQAVRAGEPVFYSVIPLYSDSQDMPTAVRMYARGDNGFCVNVTVINSQQHQVMNNGSC</sequence>
<dbReference type="NCBIfam" id="TIGR01643">
    <property type="entry name" value="YD_repeat_2x"/>
    <property type="match status" value="5"/>
</dbReference>
<dbReference type="InterPro" id="IPR031325">
    <property type="entry name" value="RHS_repeat"/>
</dbReference>
<feature type="compositionally biased region" description="Polar residues" evidence="2">
    <location>
        <begin position="727"/>
        <end position="737"/>
    </location>
</feature>
<dbReference type="PANTHER" id="PTHR32305:SF15">
    <property type="entry name" value="PROTEIN RHSA-RELATED"/>
    <property type="match status" value="1"/>
</dbReference>